<dbReference type="PANTHER" id="PTHR21072:SF13">
    <property type="entry name" value="GPI TRANSAMIDASE COMPONENT PIG-S"/>
    <property type="match status" value="1"/>
</dbReference>
<dbReference type="GO" id="GO:0016255">
    <property type="term" value="P:attachment of GPI anchor to protein"/>
    <property type="evidence" value="ECO:0007669"/>
    <property type="project" value="InterPro"/>
</dbReference>
<evidence type="ECO:0000256" key="10">
    <source>
        <dbReference type="SAM" id="Phobius"/>
    </source>
</evidence>
<dbReference type="EMBL" id="MU620972">
    <property type="protein sequence ID" value="KAI8575713.1"/>
    <property type="molecule type" value="Genomic_DNA"/>
</dbReference>
<protein>
    <recommendedName>
        <fullName evidence="13">GPI transamidase component PIG-S</fullName>
    </recommendedName>
</protein>
<evidence type="ECO:0000256" key="8">
    <source>
        <dbReference type="ARBA" id="ARBA00023136"/>
    </source>
</evidence>
<feature type="transmembrane region" description="Helical" evidence="10">
    <location>
        <begin position="484"/>
        <end position="503"/>
    </location>
</feature>
<comment type="subcellular location">
    <subcellularLocation>
        <location evidence="1">Endoplasmic reticulum membrane</location>
        <topology evidence="1">Multi-pass membrane protein</topology>
    </subcellularLocation>
</comment>
<dbReference type="Pfam" id="PF10510">
    <property type="entry name" value="PIG-S"/>
    <property type="match status" value="1"/>
</dbReference>
<evidence type="ECO:0000256" key="4">
    <source>
        <dbReference type="ARBA" id="ARBA00022502"/>
    </source>
</evidence>
<name>A0AAD5E0Z0_UMBRA</name>
<evidence type="ECO:0000256" key="1">
    <source>
        <dbReference type="ARBA" id="ARBA00004477"/>
    </source>
</evidence>
<keyword evidence="9" id="KW-0325">Glycoprotein</keyword>
<keyword evidence="12" id="KW-1185">Reference proteome</keyword>
<evidence type="ECO:0000256" key="7">
    <source>
        <dbReference type="ARBA" id="ARBA00022989"/>
    </source>
</evidence>
<dbReference type="GeneID" id="75917505"/>
<dbReference type="RefSeq" id="XP_051440717.1">
    <property type="nucleotide sequence ID" value="XM_051592162.1"/>
</dbReference>
<accession>A0AAD5E0Z0</accession>
<sequence>MPDSTKRLVIASVWAVVLLGLPLWWKTTAVYRAQLPFSQIDSWAERKACQLSFPSTFVIHLASIADGEPQAHNRPLDFAVIQETITSHVNNRLASTNARECVEFPLHVNIQNWPITSDMKNLLHHIEPSNSKQVIAIADIEEVSSAVITAILKGERERVRSLACDSELTERSNLDGARTMKFSPTYQMTFSLMNGNPDSLQVDWDIEAAVNTYLKPFISEVSLVSNFTVDSQIQHYADLAVTPQFMERQKLPSYYYLTPQTLPHFINSAEWNLASAISSYPTINFILYIPAADKTPLRIHDDKGQPLRSNAFLIPRWGGIAIKNPPKAASGKLEFSKEDLKPFMEIFVAQLRGLIGIHDLKKTMSSLESSYEISLAPTPQTAVTVIEMDAVVKQRIAENVVNSIATLKSLAQLVMDIPNMVVLDHIRTEVQLSLDSLNQACQALQQEDYLKALQHSIHAIERSEKAFFDPTMVSMLYFPDEHKYAIYMPLFVPVSVPLIMAVIKQLKEYKKEKREQKVKAE</sequence>
<comment type="similarity">
    <text evidence="3">Belongs to the PIGS family.</text>
</comment>
<proteinExistence type="inferred from homology"/>
<feature type="transmembrane region" description="Helical" evidence="10">
    <location>
        <begin position="7"/>
        <end position="25"/>
    </location>
</feature>
<dbReference type="AlphaFoldDB" id="A0AAD5E0Z0"/>
<reference evidence="11" key="1">
    <citation type="submission" date="2021-06" db="EMBL/GenBank/DDBJ databases">
        <authorList>
            <consortium name="DOE Joint Genome Institute"/>
            <person name="Mondo S.J."/>
            <person name="Amses K.R."/>
            <person name="Simmons D.R."/>
            <person name="Longcore J.E."/>
            <person name="Seto K."/>
            <person name="Alves G.H."/>
            <person name="Bonds A.E."/>
            <person name="Quandt C.A."/>
            <person name="Davis W.J."/>
            <person name="Chang Y."/>
            <person name="Letcher P.M."/>
            <person name="Powell M.J."/>
            <person name="Kuo A."/>
            <person name="Labutti K."/>
            <person name="Pangilinan J."/>
            <person name="Andreopoulos W."/>
            <person name="Tritt A."/>
            <person name="Riley R."/>
            <person name="Hundley H."/>
            <person name="Johnson J."/>
            <person name="Lipzen A."/>
            <person name="Barry K."/>
            <person name="Berbee M.L."/>
            <person name="Buchler N.E."/>
            <person name="Grigoriev I.V."/>
            <person name="Spatafora J.W."/>
            <person name="Stajich J.E."/>
            <person name="James T.Y."/>
        </authorList>
    </citation>
    <scope>NUCLEOTIDE SEQUENCE</scope>
    <source>
        <strain evidence="11">AG</strain>
    </source>
</reference>
<evidence type="ECO:0000256" key="2">
    <source>
        <dbReference type="ARBA" id="ARBA00004687"/>
    </source>
</evidence>
<keyword evidence="5 10" id="KW-0812">Transmembrane</keyword>
<evidence type="ECO:0000256" key="5">
    <source>
        <dbReference type="ARBA" id="ARBA00022692"/>
    </source>
</evidence>
<gene>
    <name evidence="11" type="ORF">K450DRAFT_260454</name>
</gene>
<organism evidence="11 12">
    <name type="scientific">Umbelopsis ramanniana AG</name>
    <dbReference type="NCBI Taxonomy" id="1314678"/>
    <lineage>
        <taxon>Eukaryota</taxon>
        <taxon>Fungi</taxon>
        <taxon>Fungi incertae sedis</taxon>
        <taxon>Mucoromycota</taxon>
        <taxon>Mucoromycotina</taxon>
        <taxon>Umbelopsidomycetes</taxon>
        <taxon>Umbelopsidales</taxon>
        <taxon>Umbelopsidaceae</taxon>
        <taxon>Umbelopsis</taxon>
    </lineage>
</organism>
<reference evidence="11" key="2">
    <citation type="journal article" date="2022" name="Proc. Natl. Acad. Sci. U.S.A.">
        <title>Diploid-dominant life cycles characterize the early evolution of Fungi.</title>
        <authorList>
            <person name="Amses K.R."/>
            <person name="Simmons D.R."/>
            <person name="Longcore J.E."/>
            <person name="Mondo S.J."/>
            <person name="Seto K."/>
            <person name="Jeronimo G.H."/>
            <person name="Bonds A.E."/>
            <person name="Quandt C.A."/>
            <person name="Davis W.J."/>
            <person name="Chang Y."/>
            <person name="Federici B.A."/>
            <person name="Kuo A."/>
            <person name="LaButti K."/>
            <person name="Pangilinan J."/>
            <person name="Andreopoulos W."/>
            <person name="Tritt A."/>
            <person name="Riley R."/>
            <person name="Hundley H."/>
            <person name="Johnson J."/>
            <person name="Lipzen A."/>
            <person name="Barry K."/>
            <person name="Lang B.F."/>
            <person name="Cuomo C.A."/>
            <person name="Buchler N.E."/>
            <person name="Grigoriev I.V."/>
            <person name="Spatafora J.W."/>
            <person name="Stajich J.E."/>
            <person name="James T.Y."/>
        </authorList>
    </citation>
    <scope>NUCLEOTIDE SEQUENCE</scope>
    <source>
        <strain evidence="11">AG</strain>
    </source>
</reference>
<dbReference type="GO" id="GO:0042765">
    <property type="term" value="C:GPI-anchor transamidase complex"/>
    <property type="evidence" value="ECO:0007669"/>
    <property type="project" value="InterPro"/>
</dbReference>
<keyword evidence="8 10" id="KW-0472">Membrane</keyword>
<dbReference type="GO" id="GO:0006506">
    <property type="term" value="P:GPI anchor biosynthetic process"/>
    <property type="evidence" value="ECO:0007669"/>
    <property type="project" value="UniProtKB-KW"/>
</dbReference>
<evidence type="ECO:0000256" key="9">
    <source>
        <dbReference type="ARBA" id="ARBA00023180"/>
    </source>
</evidence>
<evidence type="ECO:0008006" key="13">
    <source>
        <dbReference type="Google" id="ProtNLM"/>
    </source>
</evidence>
<evidence type="ECO:0000256" key="3">
    <source>
        <dbReference type="ARBA" id="ARBA00005316"/>
    </source>
</evidence>
<evidence type="ECO:0000256" key="6">
    <source>
        <dbReference type="ARBA" id="ARBA00022824"/>
    </source>
</evidence>
<keyword evidence="7 10" id="KW-1133">Transmembrane helix</keyword>
<dbReference type="PANTHER" id="PTHR21072">
    <property type="entry name" value="GPI TRANSAMIDASE COMPONENT PIG-S"/>
    <property type="match status" value="1"/>
</dbReference>
<dbReference type="Proteomes" id="UP001206595">
    <property type="component" value="Unassembled WGS sequence"/>
</dbReference>
<evidence type="ECO:0000313" key="11">
    <source>
        <dbReference type="EMBL" id="KAI8575713.1"/>
    </source>
</evidence>
<keyword evidence="4" id="KW-0337">GPI-anchor biosynthesis</keyword>
<comment type="pathway">
    <text evidence="2">Glycolipid biosynthesis; glycosylphosphatidylinositol-anchor biosynthesis.</text>
</comment>
<dbReference type="InterPro" id="IPR019540">
    <property type="entry name" value="PtdIno-glycan_biosynth_class_S"/>
</dbReference>
<evidence type="ECO:0000313" key="12">
    <source>
        <dbReference type="Proteomes" id="UP001206595"/>
    </source>
</evidence>
<keyword evidence="6" id="KW-0256">Endoplasmic reticulum</keyword>
<comment type="caution">
    <text evidence="11">The sequence shown here is derived from an EMBL/GenBank/DDBJ whole genome shotgun (WGS) entry which is preliminary data.</text>
</comment>